<dbReference type="Gene3D" id="1.20.1740.10">
    <property type="entry name" value="Amino acid/polyamine transporter I"/>
    <property type="match status" value="1"/>
</dbReference>
<proteinExistence type="predicted"/>
<dbReference type="GO" id="GO:0022857">
    <property type="term" value="F:transmembrane transporter activity"/>
    <property type="evidence" value="ECO:0007669"/>
    <property type="project" value="InterPro"/>
</dbReference>
<feature type="transmembrane region" description="Helical" evidence="6">
    <location>
        <begin position="189"/>
        <end position="207"/>
    </location>
</feature>
<keyword evidence="2" id="KW-1003">Cell membrane</keyword>
<organism evidence="7 8">
    <name type="scientific">Haloterrigena alkaliphila</name>
    <dbReference type="NCBI Taxonomy" id="2816475"/>
    <lineage>
        <taxon>Archaea</taxon>
        <taxon>Methanobacteriati</taxon>
        <taxon>Methanobacteriota</taxon>
        <taxon>Stenosarchaea group</taxon>
        <taxon>Halobacteria</taxon>
        <taxon>Halobacteriales</taxon>
        <taxon>Natrialbaceae</taxon>
        <taxon>Haloterrigena</taxon>
    </lineage>
</organism>
<feature type="transmembrane region" description="Helical" evidence="6">
    <location>
        <begin position="131"/>
        <end position="149"/>
    </location>
</feature>
<dbReference type="PIRSF" id="PIRSF006060">
    <property type="entry name" value="AA_transporter"/>
    <property type="match status" value="1"/>
</dbReference>
<feature type="transmembrane region" description="Helical" evidence="6">
    <location>
        <begin position="270"/>
        <end position="294"/>
    </location>
</feature>
<evidence type="ECO:0000313" key="8">
    <source>
        <dbReference type="Proteomes" id="UP000663203"/>
    </source>
</evidence>
<dbReference type="RefSeq" id="WP_207289065.1">
    <property type="nucleotide sequence ID" value="NZ_CP071462.1"/>
</dbReference>
<feature type="transmembrane region" description="Helical" evidence="6">
    <location>
        <begin position="388"/>
        <end position="406"/>
    </location>
</feature>
<gene>
    <name evidence="7" type="ORF">J0X25_00435</name>
</gene>
<feature type="transmembrane region" description="Helical" evidence="6">
    <location>
        <begin position="412"/>
        <end position="430"/>
    </location>
</feature>
<feature type="transmembrane region" description="Helical" evidence="6">
    <location>
        <begin position="86"/>
        <end position="111"/>
    </location>
</feature>
<dbReference type="GeneID" id="63185726"/>
<feature type="transmembrane region" description="Helical" evidence="6">
    <location>
        <begin position="348"/>
        <end position="368"/>
    </location>
</feature>
<dbReference type="PANTHER" id="PTHR42770:SF7">
    <property type="entry name" value="MEMBRANE PROTEIN"/>
    <property type="match status" value="1"/>
</dbReference>
<dbReference type="KEGG" id="hakz:J0X25_00435"/>
<protein>
    <submittedName>
        <fullName evidence="7">Amino acid permease</fullName>
    </submittedName>
</protein>
<feature type="transmembrane region" description="Helical" evidence="6">
    <location>
        <begin position="227"/>
        <end position="250"/>
    </location>
</feature>
<keyword evidence="5 6" id="KW-0472">Membrane</keyword>
<dbReference type="EMBL" id="CP071462">
    <property type="protein sequence ID" value="QSW99458.1"/>
    <property type="molecule type" value="Genomic_DNA"/>
</dbReference>
<evidence type="ECO:0000256" key="6">
    <source>
        <dbReference type="SAM" id="Phobius"/>
    </source>
</evidence>
<dbReference type="Pfam" id="PF13520">
    <property type="entry name" value="AA_permease_2"/>
    <property type="match status" value="1"/>
</dbReference>
<evidence type="ECO:0000256" key="1">
    <source>
        <dbReference type="ARBA" id="ARBA00004651"/>
    </source>
</evidence>
<dbReference type="AlphaFoldDB" id="A0A8A2VMU0"/>
<comment type="subcellular location">
    <subcellularLocation>
        <location evidence="1">Cell membrane</location>
        <topology evidence="1">Multi-pass membrane protein</topology>
    </subcellularLocation>
</comment>
<dbReference type="InterPro" id="IPR050367">
    <property type="entry name" value="APC_superfamily"/>
</dbReference>
<keyword evidence="3 6" id="KW-0812">Transmembrane</keyword>
<feature type="transmembrane region" description="Helical" evidence="6">
    <location>
        <begin position="325"/>
        <end position="342"/>
    </location>
</feature>
<accession>A0A8A2VMU0</accession>
<feature type="transmembrane region" description="Helical" evidence="6">
    <location>
        <begin position="12"/>
        <end position="32"/>
    </location>
</feature>
<keyword evidence="4 6" id="KW-1133">Transmembrane helix</keyword>
<dbReference type="PANTHER" id="PTHR42770">
    <property type="entry name" value="AMINO ACID TRANSPORTER-RELATED"/>
    <property type="match status" value="1"/>
</dbReference>
<name>A0A8A2VMU0_9EURY</name>
<feature type="transmembrane region" description="Helical" evidence="6">
    <location>
        <begin position="156"/>
        <end position="177"/>
    </location>
</feature>
<dbReference type="InterPro" id="IPR002293">
    <property type="entry name" value="AA/rel_permease1"/>
</dbReference>
<feature type="transmembrane region" description="Helical" evidence="6">
    <location>
        <begin position="44"/>
        <end position="65"/>
    </location>
</feature>
<evidence type="ECO:0000256" key="5">
    <source>
        <dbReference type="ARBA" id="ARBA00023136"/>
    </source>
</evidence>
<sequence>MSEHGIIDTEVGVVGATVLIIGNVIGVSAFVLPGPLAGDAGPGIIVALLLALIPLSFGILMSLQLGSAIPVAGGSYVYASRLVGPFWGFLLPWITIPGVWAGMLFIGLGFAEYAGFVADNIALVPSIPDLALIYGLLIPFIVLNVLGIKMVAIVQFLMVSLIVLGMAAFIVPGAFVVETANYTPLFPEGAGEVIVAIVSLYFPLRGFRLVVELGEEMEDPAANIPRVLGLSAAVSLSLLIGLVVVLVGTTNYEVLGGMEAAVAEVSLQHFPAPLTGLVLAAAAMGALTSINMTYTAYSRLLMRAGRDDIIPAAIAKIHGRYDSPYVAVLLLGIPPLLVAPFSPGTVTLSVALSLTILFGLAVAGVALWNLPKVFPERYEYSLFKLPPWLLKGVAAGSVLSAAFLWVLVSTQLPAMVAVLAGWMALGYGFYRARVWYFEKQGVDLEARMGRLHESEQAQAD</sequence>
<reference evidence="7 8" key="1">
    <citation type="submission" date="2021-03" db="EMBL/GenBank/DDBJ databases">
        <title>Haloterrigena longa sp. nov. and Haloterrigena limicola sp. nov., extremely halophilic archaea isolated from a salt lake.</title>
        <authorList>
            <person name="Henglin C."/>
        </authorList>
    </citation>
    <scope>NUCLEOTIDE SEQUENCE [LARGE SCALE GENOMIC DNA]</scope>
    <source>
        <strain evidence="7 8">KZCA68</strain>
    </source>
</reference>
<evidence type="ECO:0000313" key="7">
    <source>
        <dbReference type="EMBL" id="QSW99458.1"/>
    </source>
</evidence>
<evidence type="ECO:0000256" key="4">
    <source>
        <dbReference type="ARBA" id="ARBA00022989"/>
    </source>
</evidence>
<keyword evidence="8" id="KW-1185">Reference proteome</keyword>
<dbReference type="GO" id="GO:0005886">
    <property type="term" value="C:plasma membrane"/>
    <property type="evidence" value="ECO:0007669"/>
    <property type="project" value="UniProtKB-SubCell"/>
</dbReference>
<dbReference type="Proteomes" id="UP000663203">
    <property type="component" value="Chromosome"/>
</dbReference>
<evidence type="ECO:0000256" key="2">
    <source>
        <dbReference type="ARBA" id="ARBA00022475"/>
    </source>
</evidence>
<evidence type="ECO:0000256" key="3">
    <source>
        <dbReference type="ARBA" id="ARBA00022692"/>
    </source>
</evidence>